<sequence>MSQLCKSRYMSRPMLQEVPYQQRRSLSPMDEPPSFDRSRPQRRSLTPMEGTPRTGRSRSVSPFDTRVCHGLSSKVALFNKQVNEHLENQAVNPFSGEGRVSPRPKLDKHDANYGKPVGKTALRGMKAQSQVSKEILELCVIISENGEPLAEGPDDKDPRIVISFGTLFQVPLVYPLKMYTYISSKVVGLLLRARKQKLVDFEGETLFQRKDDHVAIVLLKPIKVIREIFKAAEVRDREERKEQERQLYVQQHPELMLEEIEQELRQQEEEEAEAELRQQQPHSDEETEGRDCAVVDVNGTLSEESSVKLQEPNVETEKNKEGTENLEEEMLINIAPKPEILVEDVSETLNN</sequence>
<dbReference type="GO" id="GO:0003779">
    <property type="term" value="F:actin binding"/>
    <property type="evidence" value="ECO:0007669"/>
    <property type="project" value="InterPro"/>
</dbReference>
<name>A0A7R9NWH6_9NEOP</name>
<protein>
    <recommendedName>
        <fullName evidence="2">Costars domain-containing protein</fullName>
    </recommendedName>
</protein>
<dbReference type="PANTHER" id="PTHR22739">
    <property type="entry name" value="STRIATED MUSCLE ACTIVATOR OF RHO-DEPENDENT SIGNALING-RELATED"/>
    <property type="match status" value="1"/>
</dbReference>
<evidence type="ECO:0000313" key="3">
    <source>
        <dbReference type="EMBL" id="CAD7458847.1"/>
    </source>
</evidence>
<feature type="region of interest" description="Disordered" evidence="1">
    <location>
        <begin position="93"/>
        <end position="118"/>
    </location>
</feature>
<dbReference type="GO" id="GO:0030017">
    <property type="term" value="C:sarcomere"/>
    <property type="evidence" value="ECO:0007669"/>
    <property type="project" value="TreeGrafter"/>
</dbReference>
<dbReference type="InterPro" id="IPR038095">
    <property type="entry name" value="Costars_sf"/>
</dbReference>
<gene>
    <name evidence="3" type="ORF">TTEB3V08_LOCUS6819</name>
</gene>
<proteinExistence type="predicted"/>
<dbReference type="Gene3D" id="1.10.10.1540">
    <property type="entry name" value="Costar domain"/>
    <property type="match status" value="1"/>
</dbReference>
<dbReference type="InterPro" id="IPR027817">
    <property type="entry name" value="Costars_dom"/>
</dbReference>
<feature type="region of interest" description="Disordered" evidence="1">
    <location>
        <begin position="264"/>
        <end position="325"/>
    </location>
</feature>
<dbReference type="Pfam" id="PF14705">
    <property type="entry name" value="Costars"/>
    <property type="match status" value="1"/>
</dbReference>
<dbReference type="GO" id="GO:0035025">
    <property type="term" value="P:positive regulation of Rho protein signal transduction"/>
    <property type="evidence" value="ECO:0007669"/>
    <property type="project" value="InterPro"/>
</dbReference>
<dbReference type="AlphaFoldDB" id="A0A7R9NWH6"/>
<organism evidence="3">
    <name type="scientific">Timema tahoe</name>
    <dbReference type="NCBI Taxonomy" id="61484"/>
    <lineage>
        <taxon>Eukaryota</taxon>
        <taxon>Metazoa</taxon>
        <taxon>Ecdysozoa</taxon>
        <taxon>Arthropoda</taxon>
        <taxon>Hexapoda</taxon>
        <taxon>Insecta</taxon>
        <taxon>Pterygota</taxon>
        <taxon>Neoptera</taxon>
        <taxon>Polyneoptera</taxon>
        <taxon>Phasmatodea</taxon>
        <taxon>Timematodea</taxon>
        <taxon>Timematoidea</taxon>
        <taxon>Timematidae</taxon>
        <taxon>Timema</taxon>
    </lineage>
</organism>
<accession>A0A7R9NWH6</accession>
<reference evidence="3" key="1">
    <citation type="submission" date="2020-11" db="EMBL/GenBank/DDBJ databases">
        <authorList>
            <person name="Tran Van P."/>
        </authorList>
    </citation>
    <scope>NUCLEOTIDE SEQUENCE</scope>
</reference>
<dbReference type="GO" id="GO:0045944">
    <property type="term" value="P:positive regulation of transcription by RNA polymerase II"/>
    <property type="evidence" value="ECO:0007669"/>
    <property type="project" value="TreeGrafter"/>
</dbReference>
<feature type="domain" description="Costars" evidence="2">
    <location>
        <begin position="129"/>
        <end position="219"/>
    </location>
</feature>
<dbReference type="SMART" id="SM01283">
    <property type="entry name" value="Costars"/>
    <property type="match status" value="1"/>
</dbReference>
<feature type="compositionally biased region" description="Polar residues" evidence="1">
    <location>
        <begin position="299"/>
        <end position="308"/>
    </location>
</feature>
<dbReference type="PANTHER" id="PTHR22739:SF7">
    <property type="entry name" value="EG:152A3.3 PROTEIN-RELATED"/>
    <property type="match status" value="1"/>
</dbReference>
<evidence type="ECO:0000259" key="2">
    <source>
        <dbReference type="SMART" id="SM01283"/>
    </source>
</evidence>
<dbReference type="InterPro" id="IPR026111">
    <property type="entry name" value="Abra"/>
</dbReference>
<dbReference type="EMBL" id="OE002507">
    <property type="protein sequence ID" value="CAD7458847.1"/>
    <property type="molecule type" value="Genomic_DNA"/>
</dbReference>
<feature type="region of interest" description="Disordered" evidence="1">
    <location>
        <begin position="1"/>
        <end position="64"/>
    </location>
</feature>
<evidence type="ECO:0000256" key="1">
    <source>
        <dbReference type="SAM" id="MobiDB-lite"/>
    </source>
</evidence>